<organism evidence="1 2">
    <name type="scientific">Bifidobacterium longum subsp. longum</name>
    <dbReference type="NCBI Taxonomy" id="1679"/>
    <lineage>
        <taxon>Bacteria</taxon>
        <taxon>Bacillati</taxon>
        <taxon>Actinomycetota</taxon>
        <taxon>Actinomycetes</taxon>
        <taxon>Bifidobacteriales</taxon>
        <taxon>Bifidobacteriaceae</taxon>
        <taxon>Bifidobacterium</taxon>
    </lineage>
</organism>
<reference evidence="1 2" key="1">
    <citation type="journal article" date="2018" name="Sci. Rep.">
        <title>Genomic diversity and distribution of Bifidobacterium longum subsp. longum across the human lifespan.</title>
        <authorList>
            <person name="Odamaki T."/>
            <person name="Bottacini F."/>
            <person name="Kato K."/>
            <person name="Mitsuyama E."/>
            <person name="Yoshida K."/>
            <person name="Horigome A."/>
            <person name="Xiao J.Z."/>
            <person name="van Sinderen D."/>
        </authorList>
    </citation>
    <scope>NUCLEOTIDE SEQUENCE [LARGE SCALE GENOMIC DNA]</scope>
    <source>
        <strain evidence="1 2">MCC10102</strain>
    </source>
</reference>
<dbReference type="EMBL" id="SHSV01000001">
    <property type="protein sequence ID" value="TCF47978.1"/>
    <property type="molecule type" value="Genomic_DNA"/>
</dbReference>
<proteinExistence type="predicted"/>
<comment type="caution">
    <text evidence="1">The sequence shown here is derived from an EMBL/GenBank/DDBJ whole genome shotgun (WGS) entry which is preliminary data.</text>
</comment>
<evidence type="ECO:0000313" key="2">
    <source>
        <dbReference type="Proteomes" id="UP000292692"/>
    </source>
</evidence>
<sequence>MKLSKSKIIGLIALLAVVGVVCGTLVWRQSQPAPAEPTEQVSITGYLGGEKIGLFDDAKFKALAAKQGIAIDYRKAGSPAMMDTDRKGMGYLFPSSRAAVEYGNAKGVKAPPKRHRLQLTDCAIHAQGRGGRARERRTCDQGRFWRVPHGYGQSRGRDGRQHNLGRRRIHGRLRAVPHRLDRSGEVELRQRIRGASCHGAQRRAAGHGRFGGARRQDHRLHLRQIRLDGDLFRGFVQPVPDLGRGLQADDGGLRIAAA</sequence>
<name>A0A4V2NDP9_BIFLL</name>
<gene>
    <name evidence="1" type="ORF">MCC10102_0073</name>
</gene>
<dbReference type="AlphaFoldDB" id="A0A4V2NDP9"/>
<evidence type="ECO:0000313" key="1">
    <source>
        <dbReference type="EMBL" id="TCF47978.1"/>
    </source>
</evidence>
<protein>
    <submittedName>
        <fullName evidence="1">Uncharacterized protein</fullName>
    </submittedName>
</protein>
<dbReference type="Proteomes" id="UP000292692">
    <property type="component" value="Unassembled WGS sequence"/>
</dbReference>
<accession>A0A4V2NDP9</accession>